<dbReference type="EMBL" id="KV424008">
    <property type="protein sequence ID" value="KZT54721.1"/>
    <property type="molecule type" value="Genomic_DNA"/>
</dbReference>
<proteinExistence type="predicted"/>
<sequence>MPPNMAHHAFSVILNISIPVRDFPKAITFYASIFEVLGAETGSLVKPHHDEEAALSFRWGNQSGPSFNVVKKRWTSRGGGISVTLRAQSEQAVDEFYRVAIAGGATSELVPTQVHMYGLAGYMCAVFDFDGNELKALYAEPYVEVKEIPAKSE</sequence>
<accession>A0A165EEX2</accession>
<protein>
    <recommendedName>
        <fullName evidence="3">VOC domain-containing protein</fullName>
    </recommendedName>
</protein>
<gene>
    <name evidence="1" type="ORF">CALCODRAFT_373817</name>
</gene>
<dbReference type="InterPro" id="IPR029068">
    <property type="entry name" value="Glyas_Bleomycin-R_OHBP_Dase"/>
</dbReference>
<reference evidence="1 2" key="1">
    <citation type="journal article" date="2016" name="Mol. Biol. Evol.">
        <title>Comparative Genomics of Early-Diverging Mushroom-Forming Fungi Provides Insights into the Origins of Lignocellulose Decay Capabilities.</title>
        <authorList>
            <person name="Nagy L.G."/>
            <person name="Riley R."/>
            <person name="Tritt A."/>
            <person name="Adam C."/>
            <person name="Daum C."/>
            <person name="Floudas D."/>
            <person name="Sun H."/>
            <person name="Yadav J.S."/>
            <person name="Pangilinan J."/>
            <person name="Larsson K.H."/>
            <person name="Matsuura K."/>
            <person name="Barry K."/>
            <person name="Labutti K."/>
            <person name="Kuo R."/>
            <person name="Ohm R.A."/>
            <person name="Bhattacharya S.S."/>
            <person name="Shirouzu T."/>
            <person name="Yoshinaga Y."/>
            <person name="Martin F.M."/>
            <person name="Grigoriev I.V."/>
            <person name="Hibbett D.S."/>
        </authorList>
    </citation>
    <scope>NUCLEOTIDE SEQUENCE [LARGE SCALE GENOMIC DNA]</scope>
    <source>
        <strain evidence="1 2">HHB12733</strain>
    </source>
</reference>
<dbReference type="PANTHER" id="PTHR35006">
    <property type="entry name" value="GLYOXALASE FAMILY PROTEIN (AFU_ORTHOLOGUE AFUA_5G14830)"/>
    <property type="match status" value="1"/>
</dbReference>
<dbReference type="SUPFAM" id="SSF54593">
    <property type="entry name" value="Glyoxalase/Bleomycin resistance protein/Dihydroxybiphenyl dioxygenase"/>
    <property type="match status" value="1"/>
</dbReference>
<organism evidence="1 2">
    <name type="scientific">Calocera cornea HHB12733</name>
    <dbReference type="NCBI Taxonomy" id="1353952"/>
    <lineage>
        <taxon>Eukaryota</taxon>
        <taxon>Fungi</taxon>
        <taxon>Dikarya</taxon>
        <taxon>Basidiomycota</taxon>
        <taxon>Agaricomycotina</taxon>
        <taxon>Dacrymycetes</taxon>
        <taxon>Dacrymycetales</taxon>
        <taxon>Dacrymycetaceae</taxon>
        <taxon>Calocera</taxon>
    </lineage>
</organism>
<dbReference type="PANTHER" id="PTHR35006:SF2">
    <property type="entry name" value="GLYOXALASE FAMILY PROTEIN (AFU_ORTHOLOGUE AFUA_5G14830)"/>
    <property type="match status" value="1"/>
</dbReference>
<evidence type="ECO:0000313" key="2">
    <source>
        <dbReference type="Proteomes" id="UP000076842"/>
    </source>
</evidence>
<keyword evidence="2" id="KW-1185">Reference proteome</keyword>
<dbReference type="Proteomes" id="UP000076842">
    <property type="component" value="Unassembled WGS sequence"/>
</dbReference>
<dbReference type="Gene3D" id="3.10.180.10">
    <property type="entry name" value="2,3-Dihydroxybiphenyl 1,2-Dioxygenase, domain 1"/>
    <property type="match status" value="1"/>
</dbReference>
<evidence type="ECO:0000313" key="1">
    <source>
        <dbReference type="EMBL" id="KZT54721.1"/>
    </source>
</evidence>
<dbReference type="AlphaFoldDB" id="A0A165EEX2"/>
<name>A0A165EEX2_9BASI</name>
<dbReference type="InParanoid" id="A0A165EEX2"/>
<evidence type="ECO:0008006" key="3">
    <source>
        <dbReference type="Google" id="ProtNLM"/>
    </source>
</evidence>
<dbReference type="OrthoDB" id="3344179at2759"/>